<dbReference type="AlphaFoldDB" id="A0A8F9TX15"/>
<dbReference type="RefSeq" id="WP_220163909.1">
    <property type="nucleotide sequence ID" value="NZ_CP080507.1"/>
</dbReference>
<dbReference type="Proteomes" id="UP000825051">
    <property type="component" value="Chromosome"/>
</dbReference>
<gene>
    <name evidence="2" type="ORF">K0B96_03515</name>
</gene>
<accession>A0A8F9TX15</accession>
<evidence type="ECO:0000313" key="2">
    <source>
        <dbReference type="EMBL" id="QYM79700.1"/>
    </source>
</evidence>
<keyword evidence="3" id="KW-1185">Reference proteome</keyword>
<dbReference type="EMBL" id="CP080507">
    <property type="protein sequence ID" value="QYM79700.1"/>
    <property type="molecule type" value="Genomic_DNA"/>
</dbReference>
<sequence>MGASDELSVAETELSEPQAARAARGETETHRRLKRLALAWAQANGLAIGACEVRVPRCGYRADAAAAARGAEGRRTAVFECKQARADLLKDAHAEEETKRRLAELLERRSKLEALLAVHRPDLRRGEALWPEFDTWDFSGLEHAAYRSVLTELATVQARVVKGTKFAKMLRYRCADFLYLVVEDNIFAEAEIPAGWGLLVRRGETDELVLKRAPVALAAAEAQRLALLEEIALAATRVVSRALGIPRGSGDGCGAPNGSGRWR</sequence>
<dbReference type="KEGG" id="ole:K0B96_03515"/>
<organism evidence="2 3">
    <name type="scientific">Horticoccus luteus</name>
    <dbReference type="NCBI Taxonomy" id="2862869"/>
    <lineage>
        <taxon>Bacteria</taxon>
        <taxon>Pseudomonadati</taxon>
        <taxon>Verrucomicrobiota</taxon>
        <taxon>Opitutia</taxon>
        <taxon>Opitutales</taxon>
        <taxon>Opitutaceae</taxon>
        <taxon>Horticoccus</taxon>
    </lineage>
</organism>
<name>A0A8F9TX15_9BACT</name>
<feature type="region of interest" description="Disordered" evidence="1">
    <location>
        <begin position="1"/>
        <end position="27"/>
    </location>
</feature>
<evidence type="ECO:0000313" key="3">
    <source>
        <dbReference type="Proteomes" id="UP000825051"/>
    </source>
</evidence>
<reference evidence="2" key="1">
    <citation type="submission" date="2021-08" db="EMBL/GenBank/DDBJ databases">
        <title>Genome of a novel bacterium of the phylum Verrucomicrobia, Oleiharenicola sp. KSB-15.</title>
        <authorList>
            <person name="Chung J.-H."/>
            <person name="Ahn J.-H."/>
            <person name="Yoon Y."/>
            <person name="Kim D.-Y."/>
            <person name="An S.-H."/>
            <person name="Park I."/>
            <person name="Yeon J."/>
        </authorList>
    </citation>
    <scope>NUCLEOTIDE SEQUENCE</scope>
    <source>
        <strain evidence="2">KSB-15</strain>
    </source>
</reference>
<proteinExistence type="predicted"/>
<protein>
    <submittedName>
        <fullName evidence="2">Uncharacterized protein</fullName>
    </submittedName>
</protein>
<evidence type="ECO:0000256" key="1">
    <source>
        <dbReference type="SAM" id="MobiDB-lite"/>
    </source>
</evidence>